<comment type="caution">
    <text evidence="3">The sequence shown here is derived from an EMBL/GenBank/DDBJ whole genome shotgun (WGS) entry which is preliminary data.</text>
</comment>
<reference evidence="3 4" key="1">
    <citation type="submission" date="2022-08" db="EMBL/GenBank/DDBJ databases">
        <authorList>
            <person name="Somphong A."/>
            <person name="Phongsopitanun W."/>
        </authorList>
    </citation>
    <scope>NUCLEOTIDE SEQUENCE [LARGE SCALE GENOMIC DNA]</scope>
    <source>
        <strain evidence="3 4">LP11</strain>
    </source>
</reference>
<feature type="domain" description="HTH cro/C1-type" evidence="2">
    <location>
        <begin position="107"/>
        <end position="162"/>
    </location>
</feature>
<dbReference type="Proteomes" id="UP001205612">
    <property type="component" value="Unassembled WGS sequence"/>
</dbReference>
<dbReference type="InterPro" id="IPR043917">
    <property type="entry name" value="DUF5753"/>
</dbReference>
<evidence type="ECO:0000256" key="1">
    <source>
        <dbReference type="ARBA" id="ARBA00023125"/>
    </source>
</evidence>
<dbReference type="InterPro" id="IPR003615">
    <property type="entry name" value="HNH_nuc"/>
</dbReference>
<sequence>MPRPAKPAQGKYAGFARSVRALRDAAGLSVQTLSDASGVPLSSVYAAESGTRLPTEENLAAMAPALGIEVEAAAEMRRSADHDARLGSPAAADPHTLRTAAELADWLSALRARAGMPTLRTLASVTGTSPSSLSRLFSGHVHLRQDQLTTILEALGATERERDEAVACWRRLQRDRGSRPSSRTLALLYGAATSCAYPGCTVPLIRRDGEHYRVAVELAHIEPGADAAYREHFDNLVLLCPQHHRSHGNASPEDLRAWKAVQATRAREVAHSHDQLLLGIFETFFLRRPTLFVAEPGDGDDHRARRREPARYLQDEVAPSAARMLLGRVLRDWREERGLKQQEVARRLGFSPSKLSRTESGHHEIREQDLHRLLALYKITSLREQQALIDLARIAGQPTWWHPWSAVAQRYLQTVVSFEDLAVRIRSFDVLYLHGLLQTKTYAQALIERGRGTRDTHLQLVDLRSERHTRFTTAKHKKMICVIHEGVLRHPVGTREVMAEQIDHLITLSQDDNRFQIRLAEFDGFDMPIELGATTIFDFEGRVPKIAYAESLDGGLFIQDETMVENREKAFDKLLVRSLKPEATRLKLQQLASDHYT</sequence>
<dbReference type="InterPro" id="IPR001387">
    <property type="entry name" value="Cro/C1-type_HTH"/>
</dbReference>
<dbReference type="PANTHER" id="PTHR46797">
    <property type="entry name" value="HTH-TYPE TRANSCRIPTIONAL REGULATOR"/>
    <property type="match status" value="1"/>
</dbReference>
<dbReference type="PANTHER" id="PTHR46797:SF1">
    <property type="entry name" value="METHYLPHOSPHONATE SYNTHASE"/>
    <property type="match status" value="1"/>
</dbReference>
<dbReference type="Gene3D" id="1.10.30.50">
    <property type="match status" value="1"/>
</dbReference>
<keyword evidence="4" id="KW-1185">Reference proteome</keyword>
<dbReference type="Pfam" id="PF13560">
    <property type="entry name" value="HTH_31"/>
    <property type="match status" value="2"/>
</dbReference>
<dbReference type="Gene3D" id="1.10.260.40">
    <property type="entry name" value="lambda repressor-like DNA-binding domains"/>
    <property type="match status" value="3"/>
</dbReference>
<dbReference type="SMART" id="SM00530">
    <property type="entry name" value="HTH_XRE"/>
    <property type="match status" value="3"/>
</dbReference>
<name>A0ABT2AWE0_9ACTN</name>
<dbReference type="SUPFAM" id="SSF47413">
    <property type="entry name" value="lambda repressor-like DNA-binding domains"/>
    <property type="match status" value="3"/>
</dbReference>
<gene>
    <name evidence="3" type="ORF">NX794_04445</name>
</gene>
<dbReference type="InterPro" id="IPR010982">
    <property type="entry name" value="Lambda_DNA-bd_dom_sf"/>
</dbReference>
<dbReference type="CDD" id="cd00093">
    <property type="entry name" value="HTH_XRE"/>
    <property type="match status" value="3"/>
</dbReference>
<evidence type="ECO:0000259" key="2">
    <source>
        <dbReference type="PROSITE" id="PS50943"/>
    </source>
</evidence>
<protein>
    <submittedName>
        <fullName evidence="3">Scr1 family TA system antitoxin-like transcriptional regulator</fullName>
    </submittedName>
</protein>
<evidence type="ECO:0000313" key="3">
    <source>
        <dbReference type="EMBL" id="MCS0600485.1"/>
    </source>
</evidence>
<dbReference type="Pfam" id="PF01381">
    <property type="entry name" value="HTH_3"/>
    <property type="match status" value="1"/>
</dbReference>
<evidence type="ECO:0000313" key="4">
    <source>
        <dbReference type="Proteomes" id="UP001205612"/>
    </source>
</evidence>
<dbReference type="PROSITE" id="PS50943">
    <property type="entry name" value="HTH_CROC1"/>
    <property type="match status" value="3"/>
</dbReference>
<feature type="domain" description="HTH cro/C1-type" evidence="2">
    <location>
        <begin position="330"/>
        <end position="385"/>
    </location>
</feature>
<dbReference type="Pfam" id="PF19054">
    <property type="entry name" value="DUF5753"/>
    <property type="match status" value="1"/>
</dbReference>
<dbReference type="RefSeq" id="WP_258776811.1">
    <property type="nucleotide sequence ID" value="NZ_JANUGP010000002.1"/>
</dbReference>
<organism evidence="3 4">
    <name type="scientific">Streptomyces pyxinicus</name>
    <dbReference type="NCBI Taxonomy" id="2970331"/>
    <lineage>
        <taxon>Bacteria</taxon>
        <taxon>Bacillati</taxon>
        <taxon>Actinomycetota</taxon>
        <taxon>Actinomycetes</taxon>
        <taxon>Kitasatosporales</taxon>
        <taxon>Streptomycetaceae</taxon>
        <taxon>Streptomyces</taxon>
    </lineage>
</organism>
<feature type="domain" description="HTH cro/C1-type" evidence="2">
    <location>
        <begin position="19"/>
        <end position="73"/>
    </location>
</feature>
<keyword evidence="1" id="KW-0238">DNA-binding</keyword>
<dbReference type="EMBL" id="JANUGP010000002">
    <property type="protein sequence ID" value="MCS0600485.1"/>
    <property type="molecule type" value="Genomic_DNA"/>
</dbReference>
<accession>A0ABT2AWE0</accession>
<dbReference type="CDD" id="cd00085">
    <property type="entry name" value="HNHc"/>
    <property type="match status" value="1"/>
</dbReference>
<proteinExistence type="predicted"/>
<dbReference type="InterPro" id="IPR050807">
    <property type="entry name" value="TransReg_Diox_bact_type"/>
</dbReference>